<sequence length="67" mass="7530">MAANTRLYLFNNGSLAVKMTGLNAWNMKKVLVRDFSAGRVFNGEVIAPGPDRCYSYHYLRLFASVVN</sequence>
<dbReference type="Proteomes" id="UP001057402">
    <property type="component" value="Chromosome 3"/>
</dbReference>
<protein>
    <submittedName>
        <fullName evidence="1">Uncharacterized protein</fullName>
    </submittedName>
</protein>
<name>A0ACB9RPQ2_9MYRT</name>
<accession>A0ACB9RPQ2</accession>
<keyword evidence="2" id="KW-1185">Reference proteome</keyword>
<comment type="caution">
    <text evidence="1">The sequence shown here is derived from an EMBL/GenBank/DDBJ whole genome shotgun (WGS) entry which is preliminary data.</text>
</comment>
<evidence type="ECO:0000313" key="1">
    <source>
        <dbReference type="EMBL" id="KAI4380864.1"/>
    </source>
</evidence>
<organism evidence="1 2">
    <name type="scientific">Melastoma candidum</name>
    <dbReference type="NCBI Taxonomy" id="119954"/>
    <lineage>
        <taxon>Eukaryota</taxon>
        <taxon>Viridiplantae</taxon>
        <taxon>Streptophyta</taxon>
        <taxon>Embryophyta</taxon>
        <taxon>Tracheophyta</taxon>
        <taxon>Spermatophyta</taxon>
        <taxon>Magnoliopsida</taxon>
        <taxon>eudicotyledons</taxon>
        <taxon>Gunneridae</taxon>
        <taxon>Pentapetalae</taxon>
        <taxon>rosids</taxon>
        <taxon>malvids</taxon>
        <taxon>Myrtales</taxon>
        <taxon>Melastomataceae</taxon>
        <taxon>Melastomatoideae</taxon>
        <taxon>Melastomateae</taxon>
        <taxon>Melastoma</taxon>
    </lineage>
</organism>
<reference evidence="2" key="1">
    <citation type="journal article" date="2023" name="Front. Plant Sci.">
        <title>Chromosomal-level genome assembly of Melastoma candidum provides insights into trichome evolution.</title>
        <authorList>
            <person name="Zhong Y."/>
            <person name="Wu W."/>
            <person name="Sun C."/>
            <person name="Zou P."/>
            <person name="Liu Y."/>
            <person name="Dai S."/>
            <person name="Zhou R."/>
        </authorList>
    </citation>
    <scope>NUCLEOTIDE SEQUENCE [LARGE SCALE GENOMIC DNA]</scope>
</reference>
<proteinExistence type="predicted"/>
<dbReference type="EMBL" id="CM042882">
    <property type="protein sequence ID" value="KAI4380864.1"/>
    <property type="molecule type" value="Genomic_DNA"/>
</dbReference>
<evidence type="ECO:0000313" key="2">
    <source>
        <dbReference type="Proteomes" id="UP001057402"/>
    </source>
</evidence>
<gene>
    <name evidence="1" type="ORF">MLD38_007003</name>
</gene>